<comment type="caution">
    <text evidence="3">The sequence shown here is derived from an EMBL/GenBank/DDBJ whole genome shotgun (WGS) entry which is preliminary data.</text>
</comment>
<evidence type="ECO:0000313" key="4">
    <source>
        <dbReference type="Proteomes" id="UP000758603"/>
    </source>
</evidence>
<keyword evidence="2" id="KW-0472">Membrane</keyword>
<dbReference type="EMBL" id="JAGPXC010000001">
    <property type="protein sequence ID" value="KAH6659760.1"/>
    <property type="molecule type" value="Genomic_DNA"/>
</dbReference>
<evidence type="ECO:0000256" key="1">
    <source>
        <dbReference type="SAM" id="MobiDB-lite"/>
    </source>
</evidence>
<organism evidence="3 4">
    <name type="scientific">Truncatella angustata</name>
    <dbReference type="NCBI Taxonomy" id="152316"/>
    <lineage>
        <taxon>Eukaryota</taxon>
        <taxon>Fungi</taxon>
        <taxon>Dikarya</taxon>
        <taxon>Ascomycota</taxon>
        <taxon>Pezizomycotina</taxon>
        <taxon>Sordariomycetes</taxon>
        <taxon>Xylariomycetidae</taxon>
        <taxon>Amphisphaeriales</taxon>
        <taxon>Sporocadaceae</taxon>
        <taxon>Truncatella</taxon>
    </lineage>
</organism>
<dbReference type="AlphaFoldDB" id="A0A9P8UX25"/>
<dbReference type="Proteomes" id="UP000758603">
    <property type="component" value="Unassembled WGS sequence"/>
</dbReference>
<sequence length="177" mass="19991">MSGKGTEAKIRIVRFNIDLRACTSDSSIKPWYQGTFNQSFKYAQGVYPSMYSSYYVWLTIRVFLFAPVLVDTIWLIIPLLDTTQYDTTQHNTVVIAAHDYASECDRARSFKHSRFIAREGPLKSAGRKPQLLRRVTSSSSLLNSALALKKNKKEKGRTAGTDLQNPAGERKSIHLAK</sequence>
<dbReference type="GeneID" id="70128042"/>
<reference evidence="3" key="1">
    <citation type="journal article" date="2021" name="Nat. Commun.">
        <title>Genetic determinants of endophytism in the Arabidopsis root mycobiome.</title>
        <authorList>
            <person name="Mesny F."/>
            <person name="Miyauchi S."/>
            <person name="Thiergart T."/>
            <person name="Pickel B."/>
            <person name="Atanasova L."/>
            <person name="Karlsson M."/>
            <person name="Huettel B."/>
            <person name="Barry K.W."/>
            <person name="Haridas S."/>
            <person name="Chen C."/>
            <person name="Bauer D."/>
            <person name="Andreopoulos W."/>
            <person name="Pangilinan J."/>
            <person name="LaButti K."/>
            <person name="Riley R."/>
            <person name="Lipzen A."/>
            <person name="Clum A."/>
            <person name="Drula E."/>
            <person name="Henrissat B."/>
            <person name="Kohler A."/>
            <person name="Grigoriev I.V."/>
            <person name="Martin F.M."/>
            <person name="Hacquard S."/>
        </authorList>
    </citation>
    <scope>NUCLEOTIDE SEQUENCE</scope>
    <source>
        <strain evidence="3">MPI-SDFR-AT-0073</strain>
    </source>
</reference>
<keyword evidence="2" id="KW-1133">Transmembrane helix</keyword>
<dbReference type="RefSeq" id="XP_045963891.1">
    <property type="nucleotide sequence ID" value="XM_046099150.1"/>
</dbReference>
<evidence type="ECO:0000313" key="3">
    <source>
        <dbReference type="EMBL" id="KAH6659760.1"/>
    </source>
</evidence>
<keyword evidence="4" id="KW-1185">Reference proteome</keyword>
<keyword evidence="2" id="KW-0812">Transmembrane</keyword>
<proteinExistence type="predicted"/>
<name>A0A9P8UX25_9PEZI</name>
<protein>
    <submittedName>
        <fullName evidence="3">Uncharacterized protein</fullName>
    </submittedName>
</protein>
<feature type="compositionally biased region" description="Basic and acidic residues" evidence="1">
    <location>
        <begin position="168"/>
        <end position="177"/>
    </location>
</feature>
<evidence type="ECO:0000256" key="2">
    <source>
        <dbReference type="SAM" id="Phobius"/>
    </source>
</evidence>
<feature type="transmembrane region" description="Helical" evidence="2">
    <location>
        <begin position="54"/>
        <end position="77"/>
    </location>
</feature>
<accession>A0A9P8UX25</accession>
<feature type="region of interest" description="Disordered" evidence="1">
    <location>
        <begin position="149"/>
        <end position="177"/>
    </location>
</feature>
<gene>
    <name evidence="3" type="ORF">BKA67DRAFT_529898</name>
</gene>